<comment type="subcellular location">
    <subcellularLocation>
        <location evidence="1">Cell membrane</location>
        <topology evidence="1">Multi-pass membrane protein</topology>
    </subcellularLocation>
</comment>
<evidence type="ECO:0000256" key="6">
    <source>
        <dbReference type="SAM" id="Phobius"/>
    </source>
</evidence>
<evidence type="ECO:0000256" key="4">
    <source>
        <dbReference type="ARBA" id="ARBA00022989"/>
    </source>
</evidence>
<feature type="transmembrane region" description="Helical" evidence="6">
    <location>
        <begin position="109"/>
        <end position="133"/>
    </location>
</feature>
<keyword evidence="2" id="KW-1003">Cell membrane</keyword>
<feature type="transmembrane region" description="Helical" evidence="6">
    <location>
        <begin position="214"/>
        <end position="234"/>
    </location>
</feature>
<sequence length="431" mass="46629">MGLLKNTITVVGMRIVLTLLIFLADIVASRYLGVALKGDYFFLASSVLLVGTLLTGGMHLGNVYYLRSIPLSQLSANTLIYVSGVALIVFCAGFPLASKIPVLARGNQALTVIFIFCLVLDCTCTIFMNFFIGLGELARYAMVRIVRRGMFLVLLLGAWLIWEPSLELTLFFYLATTVIALALTGYLLPLQSGVFRCQWQSLGRCLSYGLRSQALVSVDMGTQRINTIVLGFWATSMDNGLFSVALNFGQALWLLSGVLYVVVQAGVSHSAEKQLADLERLCRHSLFLMVIGGFALGLLADPLVRLVYGAEFEGSGALLRLMLPGFAGYSLYTLCSSFMIVNGRAGTALLGSLGGLLVNVTIGLALIPHMAATGAAMALSWGYLSGTMLLMFLICVIFKARPSSLLFLRRADLQHLASVLSGWRKCIGRVP</sequence>
<evidence type="ECO:0000313" key="8">
    <source>
        <dbReference type="Proteomes" id="UP000001784"/>
    </source>
</evidence>
<dbReference type="InParanoid" id="A0LKB5"/>
<dbReference type="KEGG" id="sfu:Sfum_2185"/>
<dbReference type="EMBL" id="CP000478">
    <property type="protein sequence ID" value="ABK17867.1"/>
    <property type="molecule type" value="Genomic_DNA"/>
</dbReference>
<name>A0LKB5_SYNFM</name>
<feature type="transmembrane region" description="Helical" evidence="6">
    <location>
        <begin position="379"/>
        <end position="400"/>
    </location>
</feature>
<keyword evidence="8" id="KW-1185">Reference proteome</keyword>
<keyword evidence="5 6" id="KW-0472">Membrane</keyword>
<dbReference type="AlphaFoldDB" id="A0LKB5"/>
<keyword evidence="4 6" id="KW-1133">Transmembrane helix</keyword>
<dbReference type="HOGENOM" id="CLU_636044_0_0_7"/>
<dbReference type="PANTHER" id="PTHR30250:SF11">
    <property type="entry name" value="O-ANTIGEN TRANSPORTER-RELATED"/>
    <property type="match status" value="1"/>
</dbReference>
<feature type="transmembrane region" description="Helical" evidence="6">
    <location>
        <begin position="78"/>
        <end position="97"/>
    </location>
</feature>
<proteinExistence type="predicted"/>
<evidence type="ECO:0000256" key="1">
    <source>
        <dbReference type="ARBA" id="ARBA00004651"/>
    </source>
</evidence>
<feature type="transmembrane region" description="Helical" evidence="6">
    <location>
        <begin position="348"/>
        <end position="367"/>
    </location>
</feature>
<dbReference type="PANTHER" id="PTHR30250">
    <property type="entry name" value="PST FAMILY PREDICTED COLANIC ACID TRANSPORTER"/>
    <property type="match status" value="1"/>
</dbReference>
<accession>A0LKB5</accession>
<dbReference type="eggNOG" id="COG2244">
    <property type="taxonomic scope" value="Bacteria"/>
</dbReference>
<reference evidence="7 8" key="1">
    <citation type="submission" date="2006-10" db="EMBL/GenBank/DDBJ databases">
        <title>Complete sequence of Syntrophobacter fumaroxidans MPOB.</title>
        <authorList>
            <consortium name="US DOE Joint Genome Institute"/>
            <person name="Copeland A."/>
            <person name="Lucas S."/>
            <person name="Lapidus A."/>
            <person name="Barry K."/>
            <person name="Detter J.C."/>
            <person name="Glavina del Rio T."/>
            <person name="Hammon N."/>
            <person name="Israni S."/>
            <person name="Pitluck S."/>
            <person name="Goltsman E.G."/>
            <person name="Martinez M."/>
            <person name="Schmutz J."/>
            <person name="Larimer F."/>
            <person name="Land M."/>
            <person name="Hauser L."/>
            <person name="Kyrpides N."/>
            <person name="Kim E."/>
            <person name="Boone D.R."/>
            <person name="Brockman F."/>
            <person name="Culley D."/>
            <person name="Ferry J."/>
            <person name="Gunsalus R."/>
            <person name="McInerney M.J."/>
            <person name="Morrison M."/>
            <person name="Plugge C."/>
            <person name="Rohlin L."/>
            <person name="Scholten J."/>
            <person name="Sieber J."/>
            <person name="Stams A.J.M."/>
            <person name="Worm P."/>
            <person name="Henstra A.M."/>
            <person name="Richardson P."/>
        </authorList>
    </citation>
    <scope>NUCLEOTIDE SEQUENCE [LARGE SCALE GENOMIC DNA]</scope>
    <source>
        <strain evidence="8">DSM 10017 / MPOB</strain>
    </source>
</reference>
<feature type="transmembrane region" description="Helical" evidence="6">
    <location>
        <begin position="284"/>
        <end position="301"/>
    </location>
</feature>
<dbReference type="Proteomes" id="UP000001784">
    <property type="component" value="Chromosome"/>
</dbReference>
<feature type="transmembrane region" description="Helical" evidence="6">
    <location>
        <begin position="240"/>
        <end position="263"/>
    </location>
</feature>
<dbReference type="RefSeq" id="WP_011699036.1">
    <property type="nucleotide sequence ID" value="NC_008554.1"/>
</dbReference>
<dbReference type="GO" id="GO:0005886">
    <property type="term" value="C:plasma membrane"/>
    <property type="evidence" value="ECO:0007669"/>
    <property type="project" value="UniProtKB-SubCell"/>
</dbReference>
<feature type="transmembrane region" description="Helical" evidence="6">
    <location>
        <begin position="7"/>
        <end position="28"/>
    </location>
</feature>
<feature type="transmembrane region" description="Helical" evidence="6">
    <location>
        <begin position="168"/>
        <end position="188"/>
    </location>
</feature>
<feature type="transmembrane region" description="Helical" evidence="6">
    <location>
        <begin position="321"/>
        <end position="341"/>
    </location>
</feature>
<evidence type="ECO:0000313" key="7">
    <source>
        <dbReference type="EMBL" id="ABK17867.1"/>
    </source>
</evidence>
<protein>
    <submittedName>
        <fullName evidence="7">Uncharacterized protein</fullName>
    </submittedName>
</protein>
<dbReference type="STRING" id="335543.Sfum_2185"/>
<evidence type="ECO:0000256" key="5">
    <source>
        <dbReference type="ARBA" id="ARBA00023136"/>
    </source>
</evidence>
<dbReference type="InterPro" id="IPR050833">
    <property type="entry name" value="Poly_Biosynth_Transport"/>
</dbReference>
<keyword evidence="3 6" id="KW-0812">Transmembrane</keyword>
<evidence type="ECO:0000256" key="3">
    <source>
        <dbReference type="ARBA" id="ARBA00022692"/>
    </source>
</evidence>
<feature type="transmembrane region" description="Helical" evidence="6">
    <location>
        <begin position="145"/>
        <end position="162"/>
    </location>
</feature>
<feature type="transmembrane region" description="Helical" evidence="6">
    <location>
        <begin position="40"/>
        <end position="66"/>
    </location>
</feature>
<organism evidence="7 8">
    <name type="scientific">Syntrophobacter fumaroxidans (strain DSM 10017 / MPOB)</name>
    <dbReference type="NCBI Taxonomy" id="335543"/>
    <lineage>
        <taxon>Bacteria</taxon>
        <taxon>Pseudomonadati</taxon>
        <taxon>Thermodesulfobacteriota</taxon>
        <taxon>Syntrophobacteria</taxon>
        <taxon>Syntrophobacterales</taxon>
        <taxon>Syntrophobacteraceae</taxon>
        <taxon>Syntrophobacter</taxon>
    </lineage>
</organism>
<gene>
    <name evidence="7" type="ordered locus">Sfum_2185</name>
</gene>
<evidence type="ECO:0000256" key="2">
    <source>
        <dbReference type="ARBA" id="ARBA00022475"/>
    </source>
</evidence>
<dbReference type="OrthoDB" id="2370906at2"/>